<evidence type="ECO:0000313" key="6">
    <source>
        <dbReference type="EMBL" id="QSQ08037.1"/>
    </source>
</evidence>
<dbReference type="PROSITE" id="PS51464">
    <property type="entry name" value="SIS"/>
    <property type="match status" value="1"/>
</dbReference>
<dbReference type="PANTHER" id="PTHR30514:SF18">
    <property type="entry name" value="RPIR-FAMILY TRANSCRIPTIONAL REGULATOR"/>
    <property type="match status" value="1"/>
</dbReference>
<dbReference type="Pfam" id="PF01380">
    <property type="entry name" value="SIS"/>
    <property type="match status" value="1"/>
</dbReference>
<dbReference type="InterPro" id="IPR036388">
    <property type="entry name" value="WH-like_DNA-bd_sf"/>
</dbReference>
<dbReference type="Gene3D" id="1.10.10.10">
    <property type="entry name" value="Winged helix-like DNA-binding domain superfamily/Winged helix DNA-binding domain"/>
    <property type="match status" value="1"/>
</dbReference>
<keyword evidence="3" id="KW-0804">Transcription</keyword>
<keyword evidence="1" id="KW-0805">Transcription regulation</keyword>
<dbReference type="AlphaFoldDB" id="A0A8A0RKM7"/>
<evidence type="ECO:0000259" key="4">
    <source>
        <dbReference type="PROSITE" id="PS51071"/>
    </source>
</evidence>
<accession>A0A8A0RKM7</accession>
<evidence type="ECO:0000256" key="1">
    <source>
        <dbReference type="ARBA" id="ARBA00023015"/>
    </source>
</evidence>
<keyword evidence="2" id="KW-0238">DNA-binding</keyword>
<dbReference type="KEGG" id="kme:H0A61_00356"/>
<dbReference type="GO" id="GO:0003700">
    <property type="term" value="F:DNA-binding transcription factor activity"/>
    <property type="evidence" value="ECO:0007669"/>
    <property type="project" value="InterPro"/>
</dbReference>
<dbReference type="InterPro" id="IPR009057">
    <property type="entry name" value="Homeodomain-like_sf"/>
</dbReference>
<dbReference type="GO" id="GO:0097367">
    <property type="term" value="F:carbohydrate derivative binding"/>
    <property type="evidence" value="ECO:0007669"/>
    <property type="project" value="InterPro"/>
</dbReference>
<gene>
    <name evidence="6" type="primary">murR_1</name>
    <name evidence="6" type="ORF">H0A61_00356</name>
</gene>
<dbReference type="EMBL" id="CP059066">
    <property type="protein sequence ID" value="QSQ08037.1"/>
    <property type="molecule type" value="Genomic_DNA"/>
</dbReference>
<evidence type="ECO:0000313" key="7">
    <source>
        <dbReference type="Proteomes" id="UP000662904"/>
    </source>
</evidence>
<dbReference type="PANTHER" id="PTHR30514">
    <property type="entry name" value="GLUCOKINASE"/>
    <property type="match status" value="1"/>
</dbReference>
<dbReference type="Proteomes" id="UP000662904">
    <property type="component" value="Chromosome"/>
</dbReference>
<reference evidence="6" key="1">
    <citation type="submission" date="2020-07" db="EMBL/GenBank/DDBJ databases">
        <title>Koleobacter methoxysyntrophicus gen. nov., sp. nov., a novel anaerobic bacterium isolated from deep subsurface oil field and proposal of Koleobacterales ord. nov. in the phylum Firmicutes.</title>
        <authorList>
            <person name="Sakamoto S."/>
            <person name="Tamaki H."/>
        </authorList>
    </citation>
    <scope>NUCLEOTIDE SEQUENCE</scope>
    <source>
        <strain evidence="6">NRmbB1</strain>
    </source>
</reference>
<name>A0A8A0RKM7_9FIRM</name>
<evidence type="ECO:0000256" key="2">
    <source>
        <dbReference type="ARBA" id="ARBA00023125"/>
    </source>
</evidence>
<dbReference type="RefSeq" id="WP_206708272.1">
    <property type="nucleotide sequence ID" value="NZ_CP059066.1"/>
</dbReference>
<dbReference type="InterPro" id="IPR000281">
    <property type="entry name" value="HTH_RpiR"/>
</dbReference>
<dbReference type="InterPro" id="IPR046348">
    <property type="entry name" value="SIS_dom_sf"/>
</dbReference>
<dbReference type="GO" id="GO:1901135">
    <property type="term" value="P:carbohydrate derivative metabolic process"/>
    <property type="evidence" value="ECO:0007669"/>
    <property type="project" value="InterPro"/>
</dbReference>
<sequence>MGKYERYKEEFLQKLTENNHRFTKDHIAIAEYLKKNYKKVSYMKLNELSEVLKMDSNVIMEYLNLIGFNDYEEFRKSLREIITVKLKTTDRFQISMEINPKISSILNLVVNKEMQNMNHFLNSFDERTFSTIIEEIMDAPEIIVVGTRASSPVAIYAEYIFNRIGKKTKKIISGGSENFDYLSTVDRNALVMAFGFARYPKETIKILGFFRKRNFRIISITDNNLSPLARLSDIVLTIPCESISFTDFFAVPMSLVNILVISVSQLDEETSLKHLNEFENIAKDMGFYF</sequence>
<protein>
    <submittedName>
        <fullName evidence="6">HTH-type transcriptional regulator MurR</fullName>
    </submittedName>
</protein>
<dbReference type="SUPFAM" id="SSF46689">
    <property type="entry name" value="Homeodomain-like"/>
    <property type="match status" value="1"/>
</dbReference>
<feature type="domain" description="HTH rpiR-type" evidence="4">
    <location>
        <begin position="9"/>
        <end position="85"/>
    </location>
</feature>
<feature type="domain" description="SIS" evidence="5">
    <location>
        <begin position="132"/>
        <end position="269"/>
    </location>
</feature>
<dbReference type="SUPFAM" id="SSF53697">
    <property type="entry name" value="SIS domain"/>
    <property type="match status" value="1"/>
</dbReference>
<organism evidence="6 7">
    <name type="scientific">Koleobacter methoxysyntrophicus</name>
    <dbReference type="NCBI Taxonomy" id="2751313"/>
    <lineage>
        <taxon>Bacteria</taxon>
        <taxon>Bacillati</taxon>
        <taxon>Bacillota</taxon>
        <taxon>Clostridia</taxon>
        <taxon>Koleobacterales</taxon>
        <taxon>Koleobacteraceae</taxon>
        <taxon>Koleobacter</taxon>
    </lineage>
</organism>
<dbReference type="PROSITE" id="PS51071">
    <property type="entry name" value="HTH_RPIR"/>
    <property type="match status" value="1"/>
</dbReference>
<dbReference type="CDD" id="cd05013">
    <property type="entry name" value="SIS_RpiR"/>
    <property type="match status" value="1"/>
</dbReference>
<dbReference type="InterPro" id="IPR035472">
    <property type="entry name" value="RpiR-like_SIS"/>
</dbReference>
<proteinExistence type="predicted"/>
<evidence type="ECO:0000256" key="3">
    <source>
        <dbReference type="ARBA" id="ARBA00023163"/>
    </source>
</evidence>
<dbReference type="InterPro" id="IPR001347">
    <property type="entry name" value="SIS_dom"/>
</dbReference>
<keyword evidence="7" id="KW-1185">Reference proteome</keyword>
<dbReference type="GO" id="GO:0003677">
    <property type="term" value="F:DNA binding"/>
    <property type="evidence" value="ECO:0007669"/>
    <property type="project" value="UniProtKB-KW"/>
</dbReference>
<dbReference type="Gene3D" id="3.40.50.10490">
    <property type="entry name" value="Glucose-6-phosphate isomerase like protein, domain 1"/>
    <property type="match status" value="1"/>
</dbReference>
<dbReference type="InterPro" id="IPR047640">
    <property type="entry name" value="RpiR-like"/>
</dbReference>
<evidence type="ECO:0000259" key="5">
    <source>
        <dbReference type="PROSITE" id="PS51464"/>
    </source>
</evidence>